<dbReference type="EMBL" id="BBSC01000014">
    <property type="protein sequence ID" value="GAM78484.1"/>
    <property type="molecule type" value="Genomic_DNA"/>
</dbReference>
<gene>
    <name evidence="3" type="ORF">JCM19241_3822</name>
</gene>
<protein>
    <submittedName>
        <fullName evidence="3">ABC-type transport system</fullName>
    </submittedName>
</protein>
<dbReference type="GO" id="GO:0004190">
    <property type="term" value="F:aspartic-type endopeptidase activity"/>
    <property type="evidence" value="ECO:0007669"/>
    <property type="project" value="InterPro"/>
</dbReference>
<dbReference type="AlphaFoldDB" id="A0A0B8QWL5"/>
<accession>A0A0B8QWL5</accession>
<name>A0A0B8QWL5_9VIBR</name>
<keyword evidence="1" id="KW-0472">Membrane</keyword>
<dbReference type="GO" id="GO:0016020">
    <property type="term" value="C:membrane"/>
    <property type="evidence" value="ECO:0007669"/>
    <property type="project" value="InterPro"/>
</dbReference>
<dbReference type="Gene3D" id="1.20.120.1220">
    <property type="match status" value="1"/>
</dbReference>
<feature type="transmembrane region" description="Helical" evidence="1">
    <location>
        <begin position="150"/>
        <end position="168"/>
    </location>
</feature>
<dbReference type="Pfam" id="PF01478">
    <property type="entry name" value="Peptidase_A24"/>
    <property type="match status" value="1"/>
</dbReference>
<organism evidence="3 4">
    <name type="scientific">Vibrio ishigakensis</name>
    <dbReference type="NCBI Taxonomy" id="1481914"/>
    <lineage>
        <taxon>Bacteria</taxon>
        <taxon>Pseudomonadati</taxon>
        <taxon>Pseudomonadota</taxon>
        <taxon>Gammaproteobacteria</taxon>
        <taxon>Vibrionales</taxon>
        <taxon>Vibrionaceae</taxon>
        <taxon>Vibrio</taxon>
    </lineage>
</organism>
<dbReference type="Proteomes" id="UP000031666">
    <property type="component" value="Unassembled WGS sequence"/>
</dbReference>
<feature type="transmembrane region" description="Helical" evidence="1">
    <location>
        <begin position="46"/>
        <end position="65"/>
    </location>
</feature>
<evidence type="ECO:0000313" key="3">
    <source>
        <dbReference type="EMBL" id="GAM78484.1"/>
    </source>
</evidence>
<evidence type="ECO:0000259" key="2">
    <source>
        <dbReference type="Pfam" id="PF01478"/>
    </source>
</evidence>
<comment type="caution">
    <text evidence="3">The sequence shown here is derived from an EMBL/GenBank/DDBJ whole genome shotgun (WGS) entry which is preliminary data.</text>
</comment>
<proteinExistence type="predicted"/>
<keyword evidence="1" id="KW-1133">Transmembrane helix</keyword>
<dbReference type="STRING" id="1481914.JCM19241_3822"/>
<keyword evidence="1" id="KW-0812">Transmembrane</keyword>
<feature type="transmembrane region" description="Helical" evidence="1">
    <location>
        <begin position="77"/>
        <end position="110"/>
    </location>
</feature>
<evidence type="ECO:0000256" key="1">
    <source>
        <dbReference type="SAM" id="Phobius"/>
    </source>
</evidence>
<reference evidence="3 4" key="1">
    <citation type="submission" date="2015-01" db="EMBL/GenBank/DDBJ databases">
        <title>Vibrio sp. C94 JCM 19241 whole genome shotgun sequence.</title>
        <authorList>
            <person name="Sawabe T."/>
            <person name="Meirelles P."/>
            <person name="Feng G."/>
            <person name="Sayaka M."/>
            <person name="Hattori M."/>
            <person name="Ohkuma M."/>
        </authorList>
    </citation>
    <scope>NUCLEOTIDE SEQUENCE [LARGE SCALE GENOMIC DNA]</scope>
    <source>
        <strain evidence="4">JCM 19241</strain>
    </source>
</reference>
<dbReference type="InterPro" id="IPR000045">
    <property type="entry name" value="Prepilin_IV_endopep_pep"/>
</dbReference>
<reference evidence="3 4" key="2">
    <citation type="submission" date="2015-01" db="EMBL/GenBank/DDBJ databases">
        <authorList>
            <consortium name="NBRP consortium"/>
            <person name="Sawabe T."/>
            <person name="Meirelles P."/>
            <person name="Feng G."/>
            <person name="Sayaka M."/>
            <person name="Hattori M."/>
            <person name="Ohkuma M."/>
        </authorList>
    </citation>
    <scope>NUCLEOTIDE SEQUENCE [LARGE SCALE GENOMIC DNA]</scope>
    <source>
        <strain evidence="4">JCM 19241</strain>
    </source>
</reference>
<sequence>MYYAYIFWFLMCLIALYDLTENKIPNKLLLVWLGMHCLHLNIVDGSFFSAVCGGVLLFVGGLVLYVARAMSAGDVKLLGVVGFVIGLQHVPQAMFFILISAGLIASYYLFYNLSHLGISNPLLAISEPKLLLGSNYQGGNNNISRYQNRLTMPFAPAVAIGLAMFFYFL</sequence>
<feature type="domain" description="Prepilin type IV endopeptidase peptidase" evidence="2">
    <location>
        <begin position="6"/>
        <end position="104"/>
    </location>
</feature>
<evidence type="ECO:0000313" key="4">
    <source>
        <dbReference type="Proteomes" id="UP000031666"/>
    </source>
</evidence>